<dbReference type="GO" id="GO:0020037">
    <property type="term" value="F:heme binding"/>
    <property type="evidence" value="ECO:0007669"/>
    <property type="project" value="InterPro"/>
</dbReference>
<accession>A0A167K9Y1</accession>
<dbReference type="AlphaFoldDB" id="A0A167K9Y1"/>
<keyword evidence="6" id="KW-0349">Heme</keyword>
<keyword evidence="7" id="KW-0812">Transmembrane</keyword>
<dbReference type="GO" id="GO:0004497">
    <property type="term" value="F:monooxygenase activity"/>
    <property type="evidence" value="ECO:0007669"/>
    <property type="project" value="InterPro"/>
</dbReference>
<evidence type="ECO:0000256" key="5">
    <source>
        <dbReference type="ARBA" id="ARBA00023004"/>
    </source>
</evidence>
<keyword evidence="7" id="KW-1133">Transmembrane helix</keyword>
<keyword evidence="7" id="KW-0472">Membrane</keyword>
<proteinExistence type="inferred from homology"/>
<dbReference type="InterPro" id="IPR001128">
    <property type="entry name" value="Cyt_P450"/>
</dbReference>
<comment type="similarity">
    <text evidence="2">Belongs to the cytochrome P450 family.</text>
</comment>
<keyword evidence="9" id="KW-1185">Reference proteome</keyword>
<evidence type="ECO:0000256" key="6">
    <source>
        <dbReference type="PIRSR" id="PIRSR602403-1"/>
    </source>
</evidence>
<comment type="cofactor">
    <cofactor evidence="1 6">
        <name>heme</name>
        <dbReference type="ChEBI" id="CHEBI:30413"/>
    </cofactor>
</comment>
<dbReference type="OrthoDB" id="1844152at2759"/>
<dbReference type="InterPro" id="IPR036396">
    <property type="entry name" value="Cyt_P450_sf"/>
</dbReference>
<dbReference type="EMBL" id="KV417295">
    <property type="protein sequence ID" value="KZO94423.1"/>
    <property type="molecule type" value="Genomic_DNA"/>
</dbReference>
<dbReference type="SUPFAM" id="SSF48264">
    <property type="entry name" value="Cytochrome P450"/>
    <property type="match status" value="2"/>
</dbReference>
<evidence type="ECO:0000256" key="3">
    <source>
        <dbReference type="ARBA" id="ARBA00022723"/>
    </source>
</evidence>
<dbReference type="PANTHER" id="PTHR46206">
    <property type="entry name" value="CYTOCHROME P450"/>
    <property type="match status" value="1"/>
</dbReference>
<dbReference type="InterPro" id="IPR002403">
    <property type="entry name" value="Cyt_P450_E_grp-IV"/>
</dbReference>
<organism evidence="8 9">
    <name type="scientific">Calocera viscosa (strain TUFC12733)</name>
    <dbReference type="NCBI Taxonomy" id="1330018"/>
    <lineage>
        <taxon>Eukaryota</taxon>
        <taxon>Fungi</taxon>
        <taxon>Dikarya</taxon>
        <taxon>Basidiomycota</taxon>
        <taxon>Agaricomycotina</taxon>
        <taxon>Dacrymycetes</taxon>
        <taxon>Dacrymycetales</taxon>
        <taxon>Dacrymycetaceae</taxon>
        <taxon>Calocera</taxon>
    </lineage>
</organism>
<evidence type="ECO:0000256" key="2">
    <source>
        <dbReference type="ARBA" id="ARBA00010617"/>
    </source>
</evidence>
<dbReference type="PROSITE" id="PS00086">
    <property type="entry name" value="CYTOCHROME_P450"/>
    <property type="match status" value="1"/>
</dbReference>
<dbReference type="STRING" id="1330018.A0A167K9Y1"/>
<name>A0A167K9Y1_CALVF</name>
<dbReference type="GO" id="GO:0016705">
    <property type="term" value="F:oxidoreductase activity, acting on paired donors, with incorporation or reduction of molecular oxygen"/>
    <property type="evidence" value="ECO:0007669"/>
    <property type="project" value="InterPro"/>
</dbReference>
<dbReference type="GO" id="GO:0005506">
    <property type="term" value="F:iron ion binding"/>
    <property type="evidence" value="ECO:0007669"/>
    <property type="project" value="InterPro"/>
</dbReference>
<protein>
    <submittedName>
        <fullName evidence="8">Cytochrome P450</fullName>
    </submittedName>
</protein>
<feature type="binding site" description="axial binding residue" evidence="6">
    <location>
        <position position="843"/>
    </location>
    <ligand>
        <name>heme</name>
        <dbReference type="ChEBI" id="CHEBI:30413"/>
    </ligand>
    <ligandPart>
        <name>Fe</name>
        <dbReference type="ChEBI" id="CHEBI:18248"/>
    </ligandPart>
</feature>
<evidence type="ECO:0000313" key="9">
    <source>
        <dbReference type="Proteomes" id="UP000076738"/>
    </source>
</evidence>
<dbReference type="Proteomes" id="UP000076738">
    <property type="component" value="Unassembled WGS sequence"/>
</dbReference>
<dbReference type="PRINTS" id="PR00465">
    <property type="entry name" value="EP450IV"/>
</dbReference>
<evidence type="ECO:0000256" key="7">
    <source>
        <dbReference type="SAM" id="Phobius"/>
    </source>
</evidence>
<evidence type="ECO:0000256" key="4">
    <source>
        <dbReference type="ARBA" id="ARBA00023002"/>
    </source>
</evidence>
<dbReference type="Pfam" id="PF00067">
    <property type="entry name" value="p450"/>
    <property type="match status" value="2"/>
</dbReference>
<reference evidence="8 9" key="1">
    <citation type="journal article" date="2016" name="Mol. Biol. Evol.">
        <title>Comparative Genomics of Early-Diverging Mushroom-Forming Fungi Provides Insights into the Origins of Lignocellulose Decay Capabilities.</title>
        <authorList>
            <person name="Nagy L.G."/>
            <person name="Riley R."/>
            <person name="Tritt A."/>
            <person name="Adam C."/>
            <person name="Daum C."/>
            <person name="Floudas D."/>
            <person name="Sun H."/>
            <person name="Yadav J.S."/>
            <person name="Pangilinan J."/>
            <person name="Larsson K.H."/>
            <person name="Matsuura K."/>
            <person name="Barry K."/>
            <person name="Labutti K."/>
            <person name="Kuo R."/>
            <person name="Ohm R.A."/>
            <person name="Bhattacharya S.S."/>
            <person name="Shirouzu T."/>
            <person name="Yoshinaga Y."/>
            <person name="Martin F.M."/>
            <person name="Grigoriev I.V."/>
            <person name="Hibbett D.S."/>
        </authorList>
    </citation>
    <scope>NUCLEOTIDE SEQUENCE [LARGE SCALE GENOMIC DNA]</scope>
    <source>
        <strain evidence="8 9">TUFC12733</strain>
    </source>
</reference>
<dbReference type="Gene3D" id="1.10.630.10">
    <property type="entry name" value="Cytochrome P450"/>
    <property type="match status" value="2"/>
</dbReference>
<keyword evidence="4" id="KW-0560">Oxidoreductase</keyword>
<dbReference type="CDD" id="cd11041">
    <property type="entry name" value="CYP503A1-like"/>
    <property type="match status" value="2"/>
</dbReference>
<sequence length="899" mass="101344">MSSYVRIALLVLRGTTAAGWATIGTVLLSIIGLYALTNERSKTNAPVVGSSLLGGYWTAARATLGLKHYLEEGYPKYKNGAFQVPAVRAWVTYVQGDLLTDVRKAKDDTLSFDEEMNHAAELSYTLGNAMRFGRKAWHIEVLRKQLTPSLAGIFPDVLEEVRFAYEKELKLPEDGEWKELVAYEAILRSVCRTVTRMFVGTSLCRNEGYLEISREFATTVIKAGFMISAFPNMMKSWVSEWLSPAPDAIAKFLPYTEALVRVREQLKEKYGEEEWEVRKPNDLLQWFLDAPGGPGPDPNALNITLLGMNFAAIHSSSMTMTHTFYYLAAHPEYATELREEVDERTKEHGWTRESLDQMHKIDSFVKESMRLTPILVSSVGRRAMKSITLSDGTSLPKGAHIYANLWGTQHDPALWSDPETFDPWRFSRASAAGEGGAKNLFTTPTPEFLFWGYGEHICPGRFFAAQSIKLMLAHIVTSYDVKLRDGEGRPANTFFSNACVPDQKAKASAIEYTIGKEVANDPWHNSVIRKQMTQNLGAKFPEIYDEISQAFGDELKAADSGEWTPIHAYDVILHVVCRASNRLFVGLPLCRDEEFTKISRDYTITVSRAGFLISCFPKILKPFVARYVSTAPAATKAFGRFIIPVIEQRQRAEVEFGDAWKDRKPFDFLQWMMDAANENQRDPRELNGRMLAMNFAATHTTSRTLTHVLYWLAANPKYIPELRREVDGAIKTHGWSKNALNDMFKTESFVKESMRLSGLIASSMQRKSVKKLTLSDGTQVPAGAHVALNLWSIHHDPEIYPNPFEFDPFRFSRKVEEGESVVKNAVTTASSEWLVWGGGFHVCPGRYFAAQELKAMLAHIVMNYDVKMPNEGIRPADTWFGHNCIPDTKATVLFRKLVT</sequence>
<keyword evidence="5 6" id="KW-0408">Iron</keyword>
<feature type="transmembrane region" description="Helical" evidence="7">
    <location>
        <begin position="7"/>
        <end position="36"/>
    </location>
</feature>
<evidence type="ECO:0000313" key="8">
    <source>
        <dbReference type="EMBL" id="KZO94423.1"/>
    </source>
</evidence>
<gene>
    <name evidence="8" type="ORF">CALVIDRAFT_224853</name>
</gene>
<keyword evidence="3 6" id="KW-0479">Metal-binding</keyword>
<dbReference type="InterPro" id="IPR017972">
    <property type="entry name" value="Cyt_P450_CS"/>
</dbReference>
<evidence type="ECO:0000256" key="1">
    <source>
        <dbReference type="ARBA" id="ARBA00001971"/>
    </source>
</evidence>